<feature type="region of interest" description="Disordered" evidence="1">
    <location>
        <begin position="2492"/>
        <end position="2522"/>
    </location>
</feature>
<protein>
    <recommendedName>
        <fullName evidence="8">Erythrocyte membrane protein 1, PfEMP1</fullName>
    </recommendedName>
</protein>
<accession>W7FL61</accession>
<dbReference type="FunFam" id="1.20.58.830:FF:000017">
    <property type="entry name" value="Erythrocyte membrane protein 1, PfEMP1"/>
    <property type="match status" value="1"/>
</dbReference>
<feature type="domain" description="Cysteine-rich interdomain region 1 gamma" evidence="5">
    <location>
        <begin position="1084"/>
        <end position="1137"/>
    </location>
</feature>
<feature type="compositionally biased region" description="Low complexity" evidence="1">
    <location>
        <begin position="580"/>
        <end position="598"/>
    </location>
</feature>
<dbReference type="FunFam" id="1.20.1310.20:FF:000012">
    <property type="entry name" value="Erythrocyte membrane protein 1, PfEMP1"/>
    <property type="match status" value="1"/>
</dbReference>
<dbReference type="InterPro" id="IPR041480">
    <property type="entry name" value="CIDR1_gamma"/>
</dbReference>
<evidence type="ECO:0000259" key="5">
    <source>
        <dbReference type="Pfam" id="PF18562"/>
    </source>
</evidence>
<feature type="compositionally biased region" description="Acidic residues" evidence="1">
    <location>
        <begin position="23"/>
        <end position="36"/>
    </location>
</feature>
<organism evidence="7">
    <name type="scientific">Plasmodium falciparum Santa Lucia</name>
    <dbReference type="NCBI Taxonomy" id="478859"/>
    <lineage>
        <taxon>Eukaryota</taxon>
        <taxon>Sar</taxon>
        <taxon>Alveolata</taxon>
        <taxon>Apicomplexa</taxon>
        <taxon>Aconoidasida</taxon>
        <taxon>Haemosporida</taxon>
        <taxon>Plasmodiidae</taxon>
        <taxon>Plasmodium</taxon>
        <taxon>Plasmodium (Laverania)</taxon>
    </lineage>
</organism>
<feature type="compositionally biased region" description="Low complexity" evidence="1">
    <location>
        <begin position="2647"/>
        <end position="2662"/>
    </location>
</feature>
<dbReference type="Pfam" id="PF22672">
    <property type="entry name" value="DBL_C"/>
    <property type="match status" value="2"/>
</dbReference>
<evidence type="ECO:0000259" key="6">
    <source>
        <dbReference type="Pfam" id="PF22672"/>
    </source>
</evidence>
<feature type="region of interest" description="Disordered" evidence="1">
    <location>
        <begin position="1683"/>
        <end position="1704"/>
    </location>
</feature>
<feature type="compositionally biased region" description="Low complexity" evidence="1">
    <location>
        <begin position="1683"/>
        <end position="1700"/>
    </location>
</feature>
<feature type="domain" description="Duffy-antigen binding" evidence="3">
    <location>
        <begin position="1819"/>
        <end position="2002"/>
    </location>
</feature>
<feature type="compositionally biased region" description="Polar residues" evidence="1">
    <location>
        <begin position="1286"/>
        <end position="1300"/>
    </location>
</feature>
<feature type="domain" description="Duffy-binding-like" evidence="6">
    <location>
        <begin position="2006"/>
        <end position="2127"/>
    </location>
</feature>
<feature type="domain" description="Duffy-antigen binding" evidence="3">
    <location>
        <begin position="151"/>
        <end position="323"/>
    </location>
</feature>
<feature type="region of interest" description="Disordered" evidence="1">
    <location>
        <begin position="679"/>
        <end position="714"/>
    </location>
</feature>
<feature type="domain" description="Duffy-antigen binding" evidence="3">
    <location>
        <begin position="599"/>
        <end position="816"/>
    </location>
</feature>
<dbReference type="Gene3D" id="1.20.58.1930">
    <property type="match status" value="1"/>
</dbReference>
<feature type="compositionally biased region" description="Acidic residues" evidence="1">
    <location>
        <begin position="1302"/>
        <end position="1313"/>
    </location>
</feature>
<dbReference type="SUPFAM" id="SSF140924">
    <property type="entry name" value="Duffy binding domain-like"/>
    <property type="match status" value="6"/>
</dbReference>
<evidence type="ECO:0008006" key="8">
    <source>
        <dbReference type="Google" id="ProtNLM"/>
    </source>
</evidence>
<gene>
    <name evidence="7" type="ORF">PFAG_05923</name>
</gene>
<feature type="compositionally biased region" description="Basic and acidic residues" evidence="1">
    <location>
        <begin position="833"/>
        <end position="845"/>
    </location>
</feature>
<dbReference type="FunFam" id="1.10.1900.40:FF:000001">
    <property type="entry name" value="Erythrocyte membrane protein 1"/>
    <property type="match status" value="1"/>
</dbReference>
<feature type="domain" description="Duffy-antigen binding" evidence="3">
    <location>
        <begin position="1377"/>
        <end position="1562"/>
    </location>
</feature>
<name>W7FL61_PLAFA</name>
<evidence type="ECO:0000259" key="4">
    <source>
        <dbReference type="Pfam" id="PF15445"/>
    </source>
</evidence>
<dbReference type="Gene3D" id="1.20.58.830">
    <property type="match status" value="5"/>
</dbReference>
<dbReference type="EMBL" id="KE123512">
    <property type="protein sequence ID" value="EUT78018.1"/>
    <property type="molecule type" value="Genomic_DNA"/>
</dbReference>
<feature type="region of interest" description="Disordered" evidence="1">
    <location>
        <begin position="1284"/>
        <end position="1315"/>
    </location>
</feature>
<dbReference type="Proteomes" id="UP000030666">
    <property type="component" value="Unassembled WGS sequence"/>
</dbReference>
<evidence type="ECO:0000259" key="3">
    <source>
        <dbReference type="Pfam" id="PF05424"/>
    </source>
</evidence>
<dbReference type="Gene3D" id="1.20.1310.20">
    <property type="entry name" value="Duffy-antigen binding domain"/>
    <property type="match status" value="5"/>
</dbReference>
<feature type="domain" description="Duffy-binding-like" evidence="2">
    <location>
        <begin position="1153"/>
        <end position="1290"/>
    </location>
</feature>
<sequence>MDKLIDYEKDEAESCLEIHEDDEKWADEYDSDEDDHEAPPIMRSNPCAKPSGSYPSLVNQIAHQIHELAKLQLSIRGGGRKTLRADASLGTYKKNGKPSNLKENICKINLQHSNDSRGTTKDGPCQGKGNGFTIGTPWKDDKFVRTTHKDVYMPPRRQHMCTSNLENLDVDYVTKKDNVNDTFLGNVLLAANYEAKKIKEKYRGPNGQNNHKGKCRALRYSFADLGDIIRGTDLWDHTDQKNKLQVNLKDVFEKIKKHHPAIQGNKKYKDDENNKPPYKLLREDWWEANRYQVWRAMKCAMKNGNIDKCNGIPIEDYIPQRLRWMTEWAEWFCKMQSQQYDKLEEECGICMNGTCKDVLGKGCVDCKKQCQEYEKNIKEWADQWTIMDMKYRTLYLQAQITARNPGDTSFDNPNDQYVIKFLQKLQEATGDTTRATTSTTITPYSTAAGYIHQEIGYGGCQVQTQFCEKENGDTSSTATNNGKYAFKHPPTDYKDKCECKENEAQPKKVETPKHNVEVCSIVEQALKTSLTDACTLKYGSKSHVGWKCVTPSGEKSGGSEPTGTESERLTRQRREAGVPTTTSSGPTSGKSGDTTGGSICIPPRRRRLYVGKLEQWATNTVETQARGSEAQASESSPASTSATSSRAQSHPLLTAFVESAAVETFFLWHRYKEQWKAQKKAEQQRQQENGGLATLDGGSVDGDSNDPEKQLKSGNIPPDFLRLMFYTLGDYRDLCVGNTDIVVEALSSSEKEKMKEIQDKIKEHINNGSSSPPPVKTPSQPGDKLKSWWELHGPEIWDGMICALTYKDNSDTEAKKSDGTTNITQDQSLKTALLDKEGKKPKPKTDGTNGKDYTYGGVKLDDTSDTQAKTNTPKTTLKNFVERPPYFRYLEEWGEEFCRQRTRMLKNVKHNCRNSERNGHQYCSGDGHDCTENGELKHKDILADLYCPDCYVQCRKYKKWIDKKFEEFYKQEKKYKGEHDKLTKDKSGGGDNNCCKEIEHHSSAADFLKELKHCKPGDDDKDKNDEINFKQPLETFRHSKYCEMCPSYEVKCNGSNRRGKNPCTEVNGNGNTWESVFNANGGNSTTIDVKMIDRRGPFIDKNSEKSFKDSYLFKSVRNQQWECKVINNDTDVCKLTNFDETIDLNQYTTFKVLLIYWLEDFLYGYYLLKTKKLIEECTKRGKNTCDKEPKNDCACVKEWIEKKKEEWRKINSTYLKKYKPVDDGSNDLNSFLETLLPQIALTNGKEKISDLDAFLMSYGCNGTHSSQKDVVLCLIDNLDTKIKKCPSSTSGSEQCTTPPSNLDDDDTPEDNESPEFCLEIPKPELPKKKEPCEIVDGILNGKSAADDIEGCKKKDDGTNSYPSWKCGIESGLVMENGICMPPRRQKLCLYYLKELNGETENDLREAFIKTAAAETFVSWKYYKSKNNNGENTLDEQLKKGYIPEEFLRSMFYTYGDYRDICLGTDISVKQGDVLTANQKIEKILPKNGTPPVPPQTSVTTPQTWWEANAQHIWEGMVCSLTYVGGNKETLTGHQSKYQYNKVTFSGDKTTTLEEFAQTPQFLRWMTEWGEDFCKKRKEQLENLKDKCPDYTCSVDSTKQQCEKACKVYQDWLKTWKDQYKKQSKKFTKDKEKTEYNGDPDVKKSTHAYEYLSKKLKSICQNGTTTEKCDYNCMENASRQPQTSACSQEQQQQGNTSSTQNHFPEAFDCPPKEIGDKCNCPKLPEPKYCVDKTAYDIRKEREKNVANIYSKLKKDVKDFNSQCNKVNKNNVTVKDSCNFEETYKKSLDNINETCKGKGVDRLKIGQKWNSKYITKIGKDIFIPPRREYICLHDLNTLMASTIHDRNDLLKKIQDIAKIEGDDIIKKLLPQYPCNEDVICKAMKYSFADLGDIIRGRDMLLGINSANAYETTLKVIFEKIKTKWENENYTKNKGKYPDLPSFRSAWWDANRKEIWKAMTCNAPDEAKIYITKEGGYISPLTWTKNKCGHNDDPPDYDYIPQPLRWISEWGESYCLAQKDFLESMKNCENCKKKNKNADCEQTKYGSCVDCKKKCEKYKKFVENWKKQFEIQDKAYKEIYKKATSNGRYFNGIDENTKNFVKELDKNCKTDDFTTADKYLEGGSVCRRFKFGNTQSNHPNYAFHNTPLSYVDHCECAKKYDPLDECPVDKDVCEKYGRYSCRNIHYNKNPIEWTNHFVKKSIRNYEAVMVPPRRRQLCLISNRTFIGRVNDEKRFKEYLLRDASSEAKRLSQYYNSDNEKALQAIKYSFADIGNIVKGDDMLDDLEVVQKKLNEIFKQNKNGNVSDNRKKWWQNNKEQIWNVMMCQYKGKDKTPTSCPKHDDIDKVDQFLRWMTEWSEHFCTRQKELEKQAQKQCNKATCDKDTGNIDSKCIKACKHYSNFILIKKNEYQSLKKQYNDNHKSTQAGGKEAHLYIKDKCKDDKCNCLDEKFNNDNWKNPYETLEETLKNKCTCIKTESKCPKDIYKVDDEKTKQDIVKPTTPSNKTYADEASPKKTEVLPPQPSDNTSDILEKTIPFGIALALGSIAFLFMKKKTQAPVDLFSVINIPKSDYDIPTLKSKNRYIPYRSGSYKGKTYIYMEGDSDEDKYPFMSDTTDVTSSESEYEEMDINDIYVPGSPKYKTLIEVVLEPSGNNTTASGNNTTASGKNTPSDTQNDIQNDGIPSSKITDNEWNTLKHDFISNMLQNTQNTEPNMLGFNVDNNTHPTPSHNKLDQKPFITSIHDRDLYTGEEYNYNVNMSTNTMDDPKYVSNNVYSGIDLINDTLSGNHNVDIYDELLKRKENELFGTNHVKQTSIHSVAKLTNSDPIHNQLELFHKWLDRHRDMCEQWDKNKKEELLDKLKEEWENETHSGNIHPSDSNKTSG</sequence>
<feature type="region of interest" description="Disordered" evidence="1">
    <location>
        <begin position="21"/>
        <end position="41"/>
    </location>
</feature>
<feature type="domain" description="Duffy-antigen binding" evidence="3">
    <location>
        <begin position="2205"/>
        <end position="2373"/>
    </location>
</feature>
<feature type="region of interest" description="Disordered" evidence="1">
    <location>
        <begin position="622"/>
        <end position="648"/>
    </location>
</feature>
<feature type="domain" description="Duffy-binding-like" evidence="6">
    <location>
        <begin position="892"/>
        <end position="1040"/>
    </location>
</feature>
<dbReference type="Pfam" id="PF15445">
    <property type="entry name" value="ATS"/>
    <property type="match status" value="1"/>
</dbReference>
<feature type="region of interest" description="Disordered" evidence="1">
    <location>
        <begin position="811"/>
        <end position="859"/>
    </location>
</feature>
<feature type="region of interest" description="Disordered" evidence="1">
    <location>
        <begin position="2859"/>
        <end position="2879"/>
    </location>
</feature>
<dbReference type="InterPro" id="IPR004258">
    <property type="entry name" value="DBL"/>
</dbReference>
<dbReference type="Gene3D" id="1.10.1900.40">
    <property type="entry name" value="Acidic terminal segments, variant surface antigen of PfEMP1"/>
    <property type="match status" value="2"/>
</dbReference>
<dbReference type="FunFam" id="1.20.58.830:FF:000002">
    <property type="entry name" value="Erythrocyte membrane protein 1, PfEMP1"/>
    <property type="match status" value="1"/>
</dbReference>
<feature type="compositionally biased region" description="Basic and acidic residues" evidence="1">
    <location>
        <begin position="2503"/>
        <end position="2513"/>
    </location>
</feature>
<dbReference type="FunFam" id="1.10.1900.40:FF:000002">
    <property type="entry name" value="Erythrocyte membrane protein 1, PfEMP1"/>
    <property type="match status" value="1"/>
</dbReference>
<feature type="compositionally biased region" description="Polar residues" evidence="1">
    <location>
        <begin position="2663"/>
        <end position="2684"/>
    </location>
</feature>
<proteinExistence type="predicted"/>
<dbReference type="InterPro" id="IPR029211">
    <property type="entry name" value="PfEMP1_ATS"/>
</dbReference>
<dbReference type="FunFam" id="1.20.58.830:FF:000021">
    <property type="entry name" value="Erythrocyte membrane protein 1, PfEMP1"/>
    <property type="match status" value="1"/>
</dbReference>
<dbReference type="InterPro" id="IPR042202">
    <property type="entry name" value="Duffy-ag-bd_sf"/>
</dbReference>
<dbReference type="Pfam" id="PF18562">
    <property type="entry name" value="CIDR1_gamma"/>
    <property type="match status" value="1"/>
</dbReference>
<dbReference type="FunFam" id="1.20.58.1930:FF:000001">
    <property type="entry name" value="Erythrocyte membrane protein 1, PfEMP1"/>
    <property type="match status" value="1"/>
</dbReference>
<feature type="compositionally biased region" description="Polar residues" evidence="1">
    <location>
        <begin position="2865"/>
        <end position="2879"/>
    </location>
</feature>
<dbReference type="GO" id="GO:0016020">
    <property type="term" value="C:membrane"/>
    <property type="evidence" value="ECO:0007669"/>
    <property type="project" value="InterPro"/>
</dbReference>
<evidence type="ECO:0000313" key="7">
    <source>
        <dbReference type="EMBL" id="EUT78018.1"/>
    </source>
</evidence>
<feature type="region of interest" description="Disordered" evidence="1">
    <location>
        <begin position="763"/>
        <end position="786"/>
    </location>
</feature>
<reference evidence="7" key="1">
    <citation type="submission" date="2013-02" db="EMBL/GenBank/DDBJ databases">
        <title>The Genome Sequence of Plasmodium falciparum Santa Lucia.</title>
        <authorList>
            <consortium name="The Broad Institute Genome Sequencing Platform"/>
            <consortium name="The Broad Institute Genome Sequencing Center for Infectious Disease"/>
            <person name="Neafsey D."/>
            <person name="Cheeseman I."/>
            <person name="Volkman S."/>
            <person name="Adams J."/>
            <person name="Walker B."/>
            <person name="Young S.K."/>
            <person name="Zeng Q."/>
            <person name="Gargeya S."/>
            <person name="Fitzgerald M."/>
            <person name="Haas B."/>
            <person name="Abouelleil A."/>
            <person name="Alvarado L."/>
            <person name="Arachchi H.M."/>
            <person name="Berlin A.M."/>
            <person name="Chapman S.B."/>
            <person name="Dewar J."/>
            <person name="Goldberg J."/>
            <person name="Griggs A."/>
            <person name="Gujja S."/>
            <person name="Hansen M."/>
            <person name="Howarth C."/>
            <person name="Imamovic A."/>
            <person name="Larimer J."/>
            <person name="McCowan C."/>
            <person name="Murphy C."/>
            <person name="Neiman D."/>
            <person name="Pearson M."/>
            <person name="Priest M."/>
            <person name="Roberts A."/>
            <person name="Saif S."/>
            <person name="Shea T."/>
            <person name="Sisk P."/>
            <person name="Sykes S."/>
            <person name="Wortman J."/>
            <person name="Nusbaum C."/>
            <person name="Birren B."/>
        </authorList>
    </citation>
    <scope>NUCLEOTIDE SEQUENCE [LARGE SCALE GENOMIC DNA]</scope>
    <source>
        <strain evidence="7">Santa Lucia</strain>
    </source>
</reference>
<dbReference type="InterPro" id="IPR008602">
    <property type="entry name" value="Duffy-antigen-binding"/>
</dbReference>
<dbReference type="Pfam" id="PF05424">
    <property type="entry name" value="Duffy_binding"/>
    <property type="match status" value="5"/>
</dbReference>
<feature type="compositionally biased region" description="Polar residues" evidence="1">
    <location>
        <begin position="819"/>
        <end position="830"/>
    </location>
</feature>
<dbReference type="FunFam" id="1.20.58.830:FF:000029">
    <property type="entry name" value="Erythrocyte membrane protein 1, PfEMP1"/>
    <property type="match status" value="1"/>
</dbReference>
<dbReference type="Pfam" id="PF03011">
    <property type="entry name" value="PFEMP"/>
    <property type="match status" value="1"/>
</dbReference>
<dbReference type="GO" id="GO:0046789">
    <property type="term" value="F:host cell surface receptor binding"/>
    <property type="evidence" value="ECO:0007669"/>
    <property type="project" value="InterPro"/>
</dbReference>
<dbReference type="InterPro" id="IPR044932">
    <property type="entry name" value="PfEMP1_ATS_sf"/>
</dbReference>
<dbReference type="InterPro" id="IPR054595">
    <property type="entry name" value="DBL_C"/>
</dbReference>
<feature type="compositionally biased region" description="Low complexity" evidence="1">
    <location>
        <begin position="628"/>
        <end position="648"/>
    </location>
</feature>
<feature type="region of interest" description="Disordered" evidence="1">
    <location>
        <begin position="548"/>
        <end position="601"/>
    </location>
</feature>
<evidence type="ECO:0000256" key="1">
    <source>
        <dbReference type="SAM" id="MobiDB-lite"/>
    </source>
</evidence>
<feature type="compositionally biased region" description="Basic and acidic residues" evidence="1">
    <location>
        <begin position="565"/>
        <end position="576"/>
    </location>
</feature>
<feature type="region of interest" description="Disordered" evidence="1">
    <location>
        <begin position="2647"/>
        <end position="2684"/>
    </location>
</feature>
<evidence type="ECO:0000259" key="2">
    <source>
        <dbReference type="Pfam" id="PF03011"/>
    </source>
</evidence>
<feature type="domain" description="Plasmodium falciparum erythrocyte membrane protein 1 acidic terminal segment" evidence="4">
    <location>
        <begin position="2530"/>
        <end position="2875"/>
    </location>
</feature>